<comment type="caution">
    <text evidence="4">The sequence shown here is derived from an EMBL/GenBank/DDBJ whole genome shotgun (WGS) entry which is preliminary data.</text>
</comment>
<dbReference type="EC" id="2.3.1.-" evidence="4"/>
<organism evidence="4 5">
    <name type="scientific">Lactococcus ileimucosae</name>
    <dbReference type="NCBI Taxonomy" id="2941329"/>
    <lineage>
        <taxon>Bacteria</taxon>
        <taxon>Bacillati</taxon>
        <taxon>Bacillota</taxon>
        <taxon>Bacilli</taxon>
        <taxon>Lactobacillales</taxon>
        <taxon>Streptococcaceae</taxon>
        <taxon>Lactococcus</taxon>
    </lineage>
</organism>
<evidence type="ECO:0000256" key="1">
    <source>
        <dbReference type="ARBA" id="ARBA00022679"/>
    </source>
</evidence>
<sequence length="150" mass="16835">MQIKQTRDTMSEIYCEALRIRNTVFVKEQGVPFELEVGSPVDEAHSVHFVGYEAGKALATVRLLVDPSDKTHALVQRMAVLKEARGKGYANALLQQLLEFSKKSGITLLTLHAQLSAKELYEKFGFEVQGEIFKEAGIDHITMTYDKFGE</sequence>
<dbReference type="PROSITE" id="PS51186">
    <property type="entry name" value="GNAT"/>
    <property type="match status" value="1"/>
</dbReference>
<dbReference type="CDD" id="cd04301">
    <property type="entry name" value="NAT_SF"/>
    <property type="match status" value="1"/>
</dbReference>
<evidence type="ECO:0000313" key="4">
    <source>
        <dbReference type="EMBL" id="MEY8443452.1"/>
    </source>
</evidence>
<keyword evidence="2 4" id="KW-0012">Acyltransferase</keyword>
<feature type="domain" description="N-acetyltransferase" evidence="3">
    <location>
        <begin position="1"/>
        <end position="148"/>
    </location>
</feature>
<dbReference type="RefSeq" id="WP_369948120.1">
    <property type="nucleotide sequence ID" value="NZ_JBCLSH010000009.1"/>
</dbReference>
<dbReference type="EMBL" id="JBCLSH010000009">
    <property type="protein sequence ID" value="MEY8443452.1"/>
    <property type="molecule type" value="Genomic_DNA"/>
</dbReference>
<dbReference type="GO" id="GO:0016746">
    <property type="term" value="F:acyltransferase activity"/>
    <property type="evidence" value="ECO:0007669"/>
    <property type="project" value="UniProtKB-KW"/>
</dbReference>
<gene>
    <name evidence="4" type="ORF">AALA52_04240</name>
</gene>
<name>A0ABV4D566_9LACT</name>
<proteinExistence type="predicted"/>
<dbReference type="Pfam" id="PF13673">
    <property type="entry name" value="Acetyltransf_10"/>
    <property type="match status" value="1"/>
</dbReference>
<dbReference type="InterPro" id="IPR000182">
    <property type="entry name" value="GNAT_dom"/>
</dbReference>
<accession>A0ABV4D566</accession>
<dbReference type="InterPro" id="IPR016181">
    <property type="entry name" value="Acyl_CoA_acyltransferase"/>
</dbReference>
<evidence type="ECO:0000259" key="3">
    <source>
        <dbReference type="PROSITE" id="PS51186"/>
    </source>
</evidence>
<dbReference type="Gene3D" id="3.40.630.30">
    <property type="match status" value="1"/>
</dbReference>
<dbReference type="PANTHER" id="PTHR43420">
    <property type="entry name" value="ACETYLTRANSFERASE"/>
    <property type="match status" value="1"/>
</dbReference>
<reference evidence="4 5" key="1">
    <citation type="submission" date="2024-03" db="EMBL/GenBank/DDBJ databases">
        <title>Mouse gut bacterial collection (mGBC) of GemPharmatech.</title>
        <authorList>
            <person name="He Y."/>
            <person name="Dong L."/>
            <person name="Wu D."/>
            <person name="Gao X."/>
            <person name="Lin Z."/>
        </authorList>
    </citation>
    <scope>NUCLEOTIDE SEQUENCE [LARGE SCALE GENOMIC DNA]</scope>
    <source>
        <strain evidence="4 5">61-15</strain>
    </source>
</reference>
<dbReference type="InterPro" id="IPR050680">
    <property type="entry name" value="YpeA/RimI_acetyltransf"/>
</dbReference>
<dbReference type="SUPFAM" id="SSF55729">
    <property type="entry name" value="Acyl-CoA N-acyltransferases (Nat)"/>
    <property type="match status" value="1"/>
</dbReference>
<evidence type="ECO:0000313" key="5">
    <source>
        <dbReference type="Proteomes" id="UP001565283"/>
    </source>
</evidence>
<dbReference type="PANTHER" id="PTHR43420:SF47">
    <property type="entry name" value="N-ACETYLTRANSFERASE DOMAIN-CONTAINING PROTEIN"/>
    <property type="match status" value="1"/>
</dbReference>
<keyword evidence="5" id="KW-1185">Reference proteome</keyword>
<evidence type="ECO:0000256" key="2">
    <source>
        <dbReference type="ARBA" id="ARBA00023315"/>
    </source>
</evidence>
<dbReference type="Proteomes" id="UP001565283">
    <property type="component" value="Unassembled WGS sequence"/>
</dbReference>
<keyword evidence="1 4" id="KW-0808">Transferase</keyword>
<protein>
    <submittedName>
        <fullName evidence="4">GNAT family N-acetyltransferase</fullName>
        <ecNumber evidence="4">2.3.1.-</ecNumber>
    </submittedName>
</protein>